<evidence type="ECO:0000259" key="6">
    <source>
        <dbReference type="PROSITE" id="PS50011"/>
    </source>
</evidence>
<dbReference type="Pfam" id="PF00069">
    <property type="entry name" value="Pkinase"/>
    <property type="match status" value="1"/>
</dbReference>
<organism evidence="7 8">
    <name type="scientific">Acropora cervicornis</name>
    <name type="common">Staghorn coral</name>
    <dbReference type="NCBI Taxonomy" id="6130"/>
    <lineage>
        <taxon>Eukaryota</taxon>
        <taxon>Metazoa</taxon>
        <taxon>Cnidaria</taxon>
        <taxon>Anthozoa</taxon>
        <taxon>Hexacorallia</taxon>
        <taxon>Scleractinia</taxon>
        <taxon>Astrocoeniina</taxon>
        <taxon>Acroporidae</taxon>
        <taxon>Acropora</taxon>
    </lineage>
</organism>
<gene>
    <name evidence="7" type="ORF">P5673_006455</name>
</gene>
<evidence type="ECO:0000256" key="3">
    <source>
        <dbReference type="ARBA" id="ARBA00022777"/>
    </source>
</evidence>
<dbReference type="Gene3D" id="1.10.510.10">
    <property type="entry name" value="Transferase(Phosphotransferase) domain 1"/>
    <property type="match status" value="1"/>
</dbReference>
<dbReference type="SMART" id="SM00220">
    <property type="entry name" value="S_TKc"/>
    <property type="match status" value="1"/>
</dbReference>
<dbReference type="InterPro" id="IPR036866">
    <property type="entry name" value="RibonucZ/Hydroxyglut_hydro"/>
</dbReference>
<sequence length="1215" mass="137757">MAADENDSRLLLSQELEAIRSKIVRGELVLFVGEQVSTLVTPENQSPSLDEWWQIVNHSSEDGFKALLDLEEKFLRSLQLAPSRVHNVLRNVGNFPLIITTNMDELLERFLWKTGNRGEKIRLDQIYCLAKSWPNPRRDVVIKCLGDASFNASVLPSSKKYFEDFCDSQENAEVEFMRQLFNERSILFLGCDPNREEYINFFRKFAVSAQMKHYKFETHSKSDLEKNGNLLTLKAKLQPWEFVQFLSTGTIEEEIQPGKVYERSYLRHQRAEYLQQQLALEKMASEIVFHTISITNALSPDDYFEQVSRPTIENIFTEDPFGVYSEKKVQRTMDAMKARRENLIKMIEESKTNVTALFFYHGVKNEIELWRKEAKSEEEKQKNLKKCKISIRKYAKAILLCKSFLRNKSSLEIRIVGDQDTYKVQEVERETFALIRLKGGQDEAICYAETATSPQSRKFANHLININGEEVLNKRRIYEKSRANAWSNEDSIFKLANALLKENDEIQRQGFGISAIDKHDLEKLATLARVSLKVRSQLDLDSFERLAAGNFGEVFKAERKGNPVAVKILKNVENVKQIEYYEREVDLLSQAKHPNIVGVIGCLAIDNNLAIVMELVMGGNLKQFLKNDLHGAGKKEFTVRFVEHIGSAIEHLHSLDIIHRDVKPDNILLSEDHKVLKLGDFGIARATEGTEQTKTMMGSYRYMAPEVGMALRCRYSKRADVYSFGLCLIEVLSQGKVVFAHIADDEAVMDRKKHGEKPHIPEISVDEFGEELATKLKGITEECLRPESSRPEMSRVLRMLREELTANKGTVELYCIGTGTGTTAVVHGKPSSSVIIYHDGKPLLLADIGAGVLKPCMEKLGHPHRAFPRNVFISHNHMDHSGELPLLLAFESMRRYKAKEPALRVLCGPEVEHKLKTHRLDELLSTTYTPFAEVVDYVKKHEINESSTEPGINEKEISSHALDWQWSWRNESILTPASYIAPCRGCQLEGQLAGEGDLPYPPIVDALREDRLHSVSDACCVGQISREYPKDSVVPAVVENKCAQRPMVVGSCHTATSSSSTRARDLPVSGEPVMGQKCPPLHPSMQDTSTIHVLEPLSPCKCSLTHSCLGRATKGVASSSFTEDQRQDESWQPYPPLLQAVRDNPGPFTEHLTNLFNQDVNNLQPTDHILLSCKKLNDIQRLSLHDNLEKTFELQDEVLHHLQLSCRVTPSSSIS</sequence>
<keyword evidence="3 7" id="KW-0418">Kinase</keyword>
<feature type="coiled-coil region" evidence="5">
    <location>
        <begin position="333"/>
        <end position="380"/>
    </location>
</feature>
<evidence type="ECO:0000313" key="7">
    <source>
        <dbReference type="EMBL" id="KAK2568536.1"/>
    </source>
</evidence>
<evidence type="ECO:0000256" key="5">
    <source>
        <dbReference type="SAM" id="Coils"/>
    </source>
</evidence>
<keyword evidence="1" id="KW-0808">Transferase</keyword>
<protein>
    <submittedName>
        <fullName evidence="7">Serine/threonine-protein kinase STY17</fullName>
    </submittedName>
</protein>
<dbReference type="SUPFAM" id="SSF56281">
    <property type="entry name" value="Metallo-hydrolase/oxidoreductase"/>
    <property type="match status" value="1"/>
</dbReference>
<dbReference type="InterPro" id="IPR008271">
    <property type="entry name" value="Ser/Thr_kinase_AS"/>
</dbReference>
<reference evidence="7" key="2">
    <citation type="journal article" date="2023" name="Science">
        <title>Genomic signatures of disease resistance in endangered staghorn corals.</title>
        <authorList>
            <person name="Vollmer S.V."/>
            <person name="Selwyn J.D."/>
            <person name="Despard B.A."/>
            <person name="Roesel C.L."/>
        </authorList>
    </citation>
    <scope>NUCLEOTIDE SEQUENCE</scope>
    <source>
        <strain evidence="7">K2</strain>
    </source>
</reference>
<dbReference type="PROSITE" id="PS00108">
    <property type="entry name" value="PROTEIN_KINASE_ST"/>
    <property type="match status" value="1"/>
</dbReference>
<dbReference type="AlphaFoldDB" id="A0AAD9QWV8"/>
<dbReference type="GO" id="GO:0004674">
    <property type="term" value="F:protein serine/threonine kinase activity"/>
    <property type="evidence" value="ECO:0007669"/>
    <property type="project" value="TreeGrafter"/>
</dbReference>
<dbReference type="GO" id="GO:0005524">
    <property type="term" value="F:ATP binding"/>
    <property type="evidence" value="ECO:0007669"/>
    <property type="project" value="UniProtKB-KW"/>
</dbReference>
<keyword evidence="4" id="KW-0067">ATP-binding</keyword>
<dbReference type="PANTHER" id="PTHR44329:SF288">
    <property type="entry name" value="MITOGEN-ACTIVATED PROTEIN KINASE KINASE KINASE 20"/>
    <property type="match status" value="1"/>
</dbReference>
<proteinExistence type="predicted"/>
<accession>A0AAD9QWV8</accession>
<dbReference type="Pfam" id="PF13289">
    <property type="entry name" value="SIR2_2"/>
    <property type="match status" value="1"/>
</dbReference>
<dbReference type="InterPro" id="IPR051681">
    <property type="entry name" value="Ser/Thr_Kinases-Pseudokinases"/>
</dbReference>
<evidence type="ECO:0000313" key="8">
    <source>
        <dbReference type="Proteomes" id="UP001249851"/>
    </source>
</evidence>
<dbReference type="PROSITE" id="PS50011">
    <property type="entry name" value="PROTEIN_KINASE_DOM"/>
    <property type="match status" value="1"/>
</dbReference>
<reference evidence="7" key="1">
    <citation type="journal article" date="2023" name="G3 (Bethesda)">
        <title>Whole genome assembly and annotation of the endangered Caribbean coral Acropora cervicornis.</title>
        <authorList>
            <person name="Selwyn J.D."/>
            <person name="Vollmer S.V."/>
        </authorList>
    </citation>
    <scope>NUCLEOTIDE SEQUENCE</scope>
    <source>
        <strain evidence="7">K2</strain>
    </source>
</reference>
<dbReference type="SUPFAM" id="SSF56112">
    <property type="entry name" value="Protein kinase-like (PK-like)"/>
    <property type="match status" value="1"/>
</dbReference>
<dbReference type="InterPro" id="IPR011009">
    <property type="entry name" value="Kinase-like_dom_sf"/>
</dbReference>
<evidence type="ECO:0000256" key="2">
    <source>
        <dbReference type="ARBA" id="ARBA00022741"/>
    </source>
</evidence>
<evidence type="ECO:0000256" key="1">
    <source>
        <dbReference type="ARBA" id="ARBA00022679"/>
    </source>
</evidence>
<keyword evidence="8" id="KW-1185">Reference proteome</keyword>
<feature type="domain" description="Protein kinase" evidence="6">
    <location>
        <begin position="540"/>
        <end position="804"/>
    </location>
</feature>
<evidence type="ECO:0000256" key="4">
    <source>
        <dbReference type="ARBA" id="ARBA00022840"/>
    </source>
</evidence>
<keyword evidence="2" id="KW-0547">Nucleotide-binding</keyword>
<dbReference type="Proteomes" id="UP001249851">
    <property type="component" value="Unassembled WGS sequence"/>
</dbReference>
<keyword evidence="5" id="KW-0175">Coiled coil</keyword>
<name>A0AAD9QWV8_ACRCE</name>
<dbReference type="EMBL" id="JARQWQ010000011">
    <property type="protein sequence ID" value="KAK2568536.1"/>
    <property type="molecule type" value="Genomic_DNA"/>
</dbReference>
<dbReference type="Gene3D" id="3.60.15.10">
    <property type="entry name" value="Ribonuclease Z/Hydroxyacylglutathione hydrolase-like"/>
    <property type="match status" value="1"/>
</dbReference>
<comment type="caution">
    <text evidence="7">The sequence shown here is derived from an EMBL/GenBank/DDBJ whole genome shotgun (WGS) entry which is preliminary data.</text>
</comment>
<dbReference type="InterPro" id="IPR000719">
    <property type="entry name" value="Prot_kinase_dom"/>
</dbReference>
<dbReference type="PANTHER" id="PTHR44329">
    <property type="entry name" value="SERINE/THREONINE-PROTEIN KINASE TNNI3K-RELATED"/>
    <property type="match status" value="1"/>
</dbReference>
<dbReference type="Pfam" id="PF23023">
    <property type="entry name" value="Anti-Pycsar_Apyc1"/>
    <property type="match status" value="1"/>
</dbReference>